<dbReference type="HOGENOM" id="CLU_2041051_0_0_1"/>
<proteinExistence type="predicted"/>
<evidence type="ECO:0000259" key="2">
    <source>
        <dbReference type="Pfam" id="PF26577"/>
    </source>
</evidence>
<dbReference type="OrthoDB" id="48041at2759"/>
<dbReference type="GO" id="GO:0016829">
    <property type="term" value="F:lyase activity"/>
    <property type="evidence" value="ECO:0007669"/>
    <property type="project" value="UniProtKB-KW"/>
</dbReference>
<feature type="domain" description="TSEN34 N-terminal" evidence="2">
    <location>
        <begin position="3"/>
        <end position="58"/>
    </location>
</feature>
<dbReference type="PANTHER" id="PTHR13070:SF0">
    <property type="entry name" value="TRNA-SPLICING ENDONUCLEASE SUBUNIT SEN34"/>
    <property type="match status" value="1"/>
</dbReference>
<keyword evidence="1" id="KW-0456">Lyase</keyword>
<sequence length="121" mass="14245">MFKKVDWKLLRRNYRIVGHLTGSLPRQPKQNTYQGLPLKLLREEATLLLEKGIAELVTCNIPEINQSQIELYNHNRESNIMEQAKIIAKEKNERDLFYREQNHLPCDVNKEANKDISDDEV</sequence>
<dbReference type="GeneID" id="6755675"/>
<dbReference type="AlphaFoldDB" id="B3S1J0"/>
<dbReference type="eggNOG" id="KOG4133">
    <property type="taxonomic scope" value="Eukaryota"/>
</dbReference>
<protein>
    <recommendedName>
        <fullName evidence="2">TSEN34 N-terminal domain-containing protein</fullName>
    </recommendedName>
</protein>
<dbReference type="Proteomes" id="UP000009022">
    <property type="component" value="Unassembled WGS sequence"/>
</dbReference>
<dbReference type="Pfam" id="PF26577">
    <property type="entry name" value="TSEN34_N"/>
    <property type="match status" value="1"/>
</dbReference>
<dbReference type="KEGG" id="tad:TRIADDRAFT_58307"/>
<name>B3S1J0_TRIAD</name>
<dbReference type="InterPro" id="IPR059049">
    <property type="entry name" value="TSEN34_N"/>
</dbReference>
<dbReference type="PANTHER" id="PTHR13070">
    <property type="entry name" value="TRNA-SPLICING ENDONUCLEASE SUBUNIT SEN34-RELATED"/>
    <property type="match status" value="1"/>
</dbReference>
<keyword evidence="4" id="KW-1185">Reference proteome</keyword>
<reference evidence="3 4" key="1">
    <citation type="journal article" date="2008" name="Nature">
        <title>The Trichoplax genome and the nature of placozoans.</title>
        <authorList>
            <person name="Srivastava M."/>
            <person name="Begovic E."/>
            <person name="Chapman J."/>
            <person name="Putnam N.H."/>
            <person name="Hellsten U."/>
            <person name="Kawashima T."/>
            <person name="Kuo A."/>
            <person name="Mitros T."/>
            <person name="Salamov A."/>
            <person name="Carpenter M.L."/>
            <person name="Signorovitch A.Y."/>
            <person name="Moreno M.A."/>
            <person name="Kamm K."/>
            <person name="Grimwood J."/>
            <person name="Schmutz J."/>
            <person name="Shapiro H."/>
            <person name="Grigoriev I.V."/>
            <person name="Buss L.W."/>
            <person name="Schierwater B."/>
            <person name="Dellaporta S.L."/>
            <person name="Rokhsar D.S."/>
        </authorList>
    </citation>
    <scope>NUCLEOTIDE SEQUENCE [LARGE SCALE GENOMIC DNA]</scope>
    <source>
        <strain evidence="3 4">Grell-BS-1999</strain>
    </source>
</reference>
<evidence type="ECO:0000313" key="3">
    <source>
        <dbReference type="EMBL" id="EDV23234.1"/>
    </source>
</evidence>
<organism evidence="3 4">
    <name type="scientific">Trichoplax adhaerens</name>
    <name type="common">Trichoplax reptans</name>
    <dbReference type="NCBI Taxonomy" id="10228"/>
    <lineage>
        <taxon>Eukaryota</taxon>
        <taxon>Metazoa</taxon>
        <taxon>Placozoa</taxon>
        <taxon>Uniplacotomia</taxon>
        <taxon>Trichoplacea</taxon>
        <taxon>Trichoplacidae</taxon>
        <taxon>Trichoplax</taxon>
    </lineage>
</organism>
<dbReference type="InParanoid" id="B3S1J0"/>
<dbReference type="STRING" id="10228.B3S1J0"/>
<dbReference type="CTD" id="6755675"/>
<gene>
    <name evidence="3" type="ORF">TRIADDRAFT_58307</name>
</gene>
<accession>B3S1J0</accession>
<dbReference type="EMBL" id="DS985247">
    <property type="protein sequence ID" value="EDV23234.1"/>
    <property type="molecule type" value="Genomic_DNA"/>
</dbReference>
<evidence type="ECO:0000313" key="4">
    <source>
        <dbReference type="Proteomes" id="UP000009022"/>
    </source>
</evidence>
<evidence type="ECO:0000256" key="1">
    <source>
        <dbReference type="ARBA" id="ARBA00023239"/>
    </source>
</evidence>
<dbReference type="RefSeq" id="XP_002114144.1">
    <property type="nucleotide sequence ID" value="XM_002114108.1"/>
</dbReference>